<dbReference type="GO" id="GO:0008237">
    <property type="term" value="F:metallopeptidase activity"/>
    <property type="evidence" value="ECO:0007669"/>
    <property type="project" value="TreeGrafter"/>
</dbReference>
<dbReference type="Proteomes" id="UP000601435">
    <property type="component" value="Unassembled WGS sequence"/>
</dbReference>
<dbReference type="PANTHER" id="PTHR46622:SF1">
    <property type="entry name" value="DNA-DEPENDENT METALLOPROTEASE WSS1"/>
    <property type="match status" value="1"/>
</dbReference>
<protein>
    <submittedName>
        <fullName evidence="3">WSS1 protein</fullName>
    </submittedName>
</protein>
<proteinExistence type="predicted"/>
<dbReference type="GO" id="GO:0006281">
    <property type="term" value="P:DNA repair"/>
    <property type="evidence" value="ECO:0007669"/>
    <property type="project" value="TreeGrafter"/>
</dbReference>
<dbReference type="GO" id="GO:0005634">
    <property type="term" value="C:nucleus"/>
    <property type="evidence" value="ECO:0007669"/>
    <property type="project" value="TreeGrafter"/>
</dbReference>
<dbReference type="InterPro" id="IPR013536">
    <property type="entry name" value="WLM_dom"/>
</dbReference>
<evidence type="ECO:0000256" key="1">
    <source>
        <dbReference type="SAM" id="MobiDB-lite"/>
    </source>
</evidence>
<name>A0A812WBI3_9DINO</name>
<dbReference type="OrthoDB" id="261960at2759"/>
<reference evidence="3" key="1">
    <citation type="submission" date="2021-02" db="EMBL/GenBank/DDBJ databases">
        <authorList>
            <person name="Dougan E. K."/>
            <person name="Rhodes N."/>
            <person name="Thang M."/>
            <person name="Chan C."/>
        </authorList>
    </citation>
    <scope>NUCLEOTIDE SEQUENCE</scope>
</reference>
<gene>
    <name evidence="3" type="primary">WSS1</name>
    <name evidence="3" type="ORF">SNEC2469_LOCUS19321</name>
</gene>
<dbReference type="Pfam" id="PF08325">
    <property type="entry name" value="WLM"/>
    <property type="match status" value="1"/>
</dbReference>
<dbReference type="Gene3D" id="3.30.2010.10">
    <property type="entry name" value="Metalloproteases ('zincins'), catalytic domain"/>
    <property type="match status" value="1"/>
</dbReference>
<dbReference type="PROSITE" id="PS51397">
    <property type="entry name" value="WLM"/>
    <property type="match status" value="1"/>
</dbReference>
<organism evidence="3 4">
    <name type="scientific">Symbiodinium necroappetens</name>
    <dbReference type="NCBI Taxonomy" id="1628268"/>
    <lineage>
        <taxon>Eukaryota</taxon>
        <taxon>Sar</taxon>
        <taxon>Alveolata</taxon>
        <taxon>Dinophyceae</taxon>
        <taxon>Suessiales</taxon>
        <taxon>Symbiodiniaceae</taxon>
        <taxon>Symbiodinium</taxon>
    </lineage>
</organism>
<dbReference type="PANTHER" id="PTHR46622">
    <property type="entry name" value="DNA-DEPENDENT METALLOPROTEASE WSS1"/>
    <property type="match status" value="1"/>
</dbReference>
<sequence>MARQSDCRVHSIRHAATLPESDVALRLLERVQRNAEAILRARGWRVLELVELCCCKVAPEQKPGSVAGWCIPAGNAKTATRIALRLRAPKGQGHRIMPFEEVFGTMLHELTHIIHLKHTAAFYELMDELSKQWEQLQATGHILDESGFPTVGGHRVDPMKHNPSIGLATKLQAKAAEQRLKVNQLMGSGKLGGQRDWKQLPMREKAARAAERRASEAKLGFGPEELPDEGDVSSAPEKARLAAEPARPAVRLAPKRRWCQRVGCSCPAPHPDLPVKPELEDKLLQEAILASLAESQSLQSQSPSVGCIVLSDDEGDAEFNVRSESAL</sequence>
<comment type="caution">
    <text evidence="3">The sequence shown here is derived from an EMBL/GenBank/DDBJ whole genome shotgun (WGS) entry which is preliminary data.</text>
</comment>
<feature type="region of interest" description="Disordered" evidence="1">
    <location>
        <begin position="212"/>
        <end position="246"/>
    </location>
</feature>
<evidence type="ECO:0000313" key="4">
    <source>
        <dbReference type="Proteomes" id="UP000601435"/>
    </source>
</evidence>
<feature type="non-terminal residue" evidence="3">
    <location>
        <position position="327"/>
    </location>
</feature>
<dbReference type="AlphaFoldDB" id="A0A812WBI3"/>
<keyword evidence="4" id="KW-1185">Reference proteome</keyword>
<accession>A0A812WBI3</accession>
<evidence type="ECO:0000313" key="3">
    <source>
        <dbReference type="EMBL" id="CAE7674146.1"/>
    </source>
</evidence>
<dbReference type="EMBL" id="CAJNJA010033063">
    <property type="protein sequence ID" value="CAE7674146.1"/>
    <property type="molecule type" value="Genomic_DNA"/>
</dbReference>
<evidence type="ECO:0000259" key="2">
    <source>
        <dbReference type="PROSITE" id="PS51397"/>
    </source>
</evidence>
<feature type="domain" description="WLM" evidence="2">
    <location>
        <begin position="1"/>
        <end position="215"/>
    </location>
</feature>
<dbReference type="InterPro" id="IPR053000">
    <property type="entry name" value="WSS1-like_metalloprotease"/>
</dbReference>